<dbReference type="EMBL" id="JAVFWL010000001">
    <property type="protein sequence ID" value="KAK6726678.1"/>
    <property type="molecule type" value="Genomic_DNA"/>
</dbReference>
<keyword evidence="2" id="KW-1185">Reference proteome</keyword>
<evidence type="ECO:0000313" key="1">
    <source>
        <dbReference type="EMBL" id="KAK6726678.1"/>
    </source>
</evidence>
<reference evidence="1 2" key="1">
    <citation type="submission" date="2023-08" db="EMBL/GenBank/DDBJ databases">
        <title>A Necator americanus chromosomal reference genome.</title>
        <authorList>
            <person name="Ilik V."/>
            <person name="Petrzelkova K.J."/>
            <person name="Pardy F."/>
            <person name="Fuh T."/>
            <person name="Niatou-Singa F.S."/>
            <person name="Gouil Q."/>
            <person name="Baker L."/>
            <person name="Ritchie M.E."/>
            <person name="Jex A.R."/>
            <person name="Gazzola D."/>
            <person name="Li H."/>
            <person name="Toshio Fujiwara R."/>
            <person name="Zhan B."/>
            <person name="Aroian R.V."/>
            <person name="Pafco B."/>
            <person name="Schwarz E.M."/>
        </authorList>
    </citation>
    <scope>NUCLEOTIDE SEQUENCE [LARGE SCALE GENOMIC DNA]</scope>
    <source>
        <strain evidence="1 2">Aroian</strain>
        <tissue evidence="1">Whole animal</tissue>
    </source>
</reference>
<sequence length="72" mass="7889">MVQWAGVAQSLCNAPPCLIAPLPPYYFVALYPDQLIVADGHASVVCKTKHDAVAPAVRMCYYRYRRCQACGG</sequence>
<organism evidence="1 2">
    <name type="scientific">Necator americanus</name>
    <name type="common">Human hookworm</name>
    <dbReference type="NCBI Taxonomy" id="51031"/>
    <lineage>
        <taxon>Eukaryota</taxon>
        <taxon>Metazoa</taxon>
        <taxon>Ecdysozoa</taxon>
        <taxon>Nematoda</taxon>
        <taxon>Chromadorea</taxon>
        <taxon>Rhabditida</taxon>
        <taxon>Rhabditina</taxon>
        <taxon>Rhabditomorpha</taxon>
        <taxon>Strongyloidea</taxon>
        <taxon>Ancylostomatidae</taxon>
        <taxon>Bunostominae</taxon>
        <taxon>Necator</taxon>
    </lineage>
</organism>
<dbReference type="Proteomes" id="UP001303046">
    <property type="component" value="Unassembled WGS sequence"/>
</dbReference>
<gene>
    <name evidence="1" type="primary">Necator_chrI.g913</name>
    <name evidence="1" type="ORF">RB195_004789</name>
</gene>
<evidence type="ECO:0000313" key="2">
    <source>
        <dbReference type="Proteomes" id="UP001303046"/>
    </source>
</evidence>
<protein>
    <recommendedName>
        <fullName evidence="3">Sema domain-containing protein</fullName>
    </recommendedName>
</protein>
<proteinExistence type="predicted"/>
<evidence type="ECO:0008006" key="3">
    <source>
        <dbReference type="Google" id="ProtNLM"/>
    </source>
</evidence>
<name>A0ABR1BNJ2_NECAM</name>
<comment type="caution">
    <text evidence="1">The sequence shown here is derived from an EMBL/GenBank/DDBJ whole genome shotgun (WGS) entry which is preliminary data.</text>
</comment>
<accession>A0ABR1BNJ2</accession>